<evidence type="ECO:0000256" key="1">
    <source>
        <dbReference type="ARBA" id="ARBA00004241"/>
    </source>
</evidence>
<proteinExistence type="predicted"/>
<evidence type="ECO:0000256" key="3">
    <source>
        <dbReference type="SAM" id="Phobius"/>
    </source>
</evidence>
<sequence length="170" mass="19952">MNDYKERCCLKPLNQLGVKKCVKRVFAYRRFDSGFTMIEMTVVLLILPIFLLLLVELLALGQHLYEQPKWDHHTTPQLIVRRLQNSKNCRVDAGRLRGDFLKTDEEIWSWTIKQLNGNLVMVGDEGGNLLFLRGINQYRVETVGIGFRISWTDSSFERERYVMCMNEDSF</sequence>
<accession>A0ABW2PJH0</accession>
<reference evidence="5" key="1">
    <citation type="journal article" date="2019" name="Int. J. Syst. Evol. Microbiol.">
        <title>The Global Catalogue of Microorganisms (GCM) 10K type strain sequencing project: providing services to taxonomists for standard genome sequencing and annotation.</title>
        <authorList>
            <consortium name="The Broad Institute Genomics Platform"/>
            <consortium name="The Broad Institute Genome Sequencing Center for Infectious Disease"/>
            <person name="Wu L."/>
            <person name="Ma J."/>
        </authorList>
    </citation>
    <scope>NUCLEOTIDE SEQUENCE [LARGE SCALE GENOMIC DNA]</scope>
    <source>
        <strain evidence="5">CCUG 55590</strain>
    </source>
</reference>
<dbReference type="Proteomes" id="UP001596439">
    <property type="component" value="Unassembled WGS sequence"/>
</dbReference>
<keyword evidence="2" id="KW-0178">Competence</keyword>
<evidence type="ECO:0000256" key="2">
    <source>
        <dbReference type="ARBA" id="ARBA00023287"/>
    </source>
</evidence>
<name>A0ABW2PJH0_9BACL</name>
<keyword evidence="3" id="KW-1133">Transmembrane helix</keyword>
<feature type="transmembrane region" description="Helical" evidence="3">
    <location>
        <begin position="40"/>
        <end position="60"/>
    </location>
</feature>
<dbReference type="InterPro" id="IPR012902">
    <property type="entry name" value="N_methyl_site"/>
</dbReference>
<comment type="subcellular location">
    <subcellularLocation>
        <location evidence="1">Cell surface</location>
    </subcellularLocation>
</comment>
<dbReference type="RefSeq" id="WP_353047805.1">
    <property type="nucleotide sequence ID" value="NZ_JANIEL010000131.1"/>
</dbReference>
<keyword evidence="5" id="KW-1185">Reference proteome</keyword>
<organism evidence="4 5">
    <name type="scientific">Exiguobacterium aestuarii</name>
    <dbReference type="NCBI Taxonomy" id="273527"/>
    <lineage>
        <taxon>Bacteria</taxon>
        <taxon>Bacillati</taxon>
        <taxon>Bacillota</taxon>
        <taxon>Bacilli</taxon>
        <taxon>Bacillales</taxon>
        <taxon>Bacillales Family XII. Incertae Sedis</taxon>
        <taxon>Exiguobacterium</taxon>
    </lineage>
</organism>
<keyword evidence="3" id="KW-0812">Transmembrane</keyword>
<dbReference type="NCBIfam" id="TIGR02532">
    <property type="entry name" value="IV_pilin_GFxxxE"/>
    <property type="match status" value="1"/>
</dbReference>
<comment type="caution">
    <text evidence="4">The sequence shown here is derived from an EMBL/GenBank/DDBJ whole genome shotgun (WGS) entry which is preliminary data.</text>
</comment>
<protein>
    <submittedName>
        <fullName evidence="4">Prepilin-type N-terminal cleavage/methylation domain-containing protein</fullName>
    </submittedName>
</protein>
<keyword evidence="3" id="KW-0472">Membrane</keyword>
<evidence type="ECO:0000313" key="5">
    <source>
        <dbReference type="Proteomes" id="UP001596439"/>
    </source>
</evidence>
<evidence type="ECO:0000313" key="4">
    <source>
        <dbReference type="EMBL" id="MFC7389529.1"/>
    </source>
</evidence>
<dbReference type="EMBL" id="JBHTCE010000001">
    <property type="protein sequence ID" value="MFC7389529.1"/>
    <property type="molecule type" value="Genomic_DNA"/>
</dbReference>
<gene>
    <name evidence="4" type="ORF">ACFQO8_05185</name>
</gene>